<keyword evidence="2" id="KW-1185">Reference proteome</keyword>
<reference evidence="1 2" key="1">
    <citation type="submission" date="2023-09" db="EMBL/GenBank/DDBJ databases">
        <authorList>
            <person name="Wang M."/>
        </authorList>
    </citation>
    <scope>NUCLEOTIDE SEQUENCE [LARGE SCALE GENOMIC DNA]</scope>
    <source>
        <strain evidence="1">GT-2023</strain>
        <tissue evidence="1">Liver</tissue>
    </source>
</reference>
<name>A0ABR3LD32_9TELE</name>
<sequence>MEHSGVGNFTQLIPLTGMELRSFLNYPAPTVKPVQRQKVKKLLTRIPVTVLHRDIRRVIVLLPAEEQDQSHQE</sequence>
<dbReference type="Proteomes" id="UP001558613">
    <property type="component" value="Unassembled WGS sequence"/>
</dbReference>
<gene>
    <name evidence="1" type="ORF">QQF64_018602</name>
</gene>
<evidence type="ECO:0000313" key="2">
    <source>
        <dbReference type="Proteomes" id="UP001558613"/>
    </source>
</evidence>
<accession>A0ABR3LD32</accession>
<proteinExistence type="predicted"/>
<comment type="caution">
    <text evidence="1">The sequence shown here is derived from an EMBL/GenBank/DDBJ whole genome shotgun (WGS) entry which is preliminary data.</text>
</comment>
<evidence type="ECO:0000313" key="1">
    <source>
        <dbReference type="EMBL" id="KAL1250806.1"/>
    </source>
</evidence>
<dbReference type="EMBL" id="JAYMGO010000022">
    <property type="protein sequence ID" value="KAL1250806.1"/>
    <property type="molecule type" value="Genomic_DNA"/>
</dbReference>
<organism evidence="1 2">
    <name type="scientific">Cirrhinus molitorella</name>
    <name type="common">mud carp</name>
    <dbReference type="NCBI Taxonomy" id="172907"/>
    <lineage>
        <taxon>Eukaryota</taxon>
        <taxon>Metazoa</taxon>
        <taxon>Chordata</taxon>
        <taxon>Craniata</taxon>
        <taxon>Vertebrata</taxon>
        <taxon>Euteleostomi</taxon>
        <taxon>Actinopterygii</taxon>
        <taxon>Neopterygii</taxon>
        <taxon>Teleostei</taxon>
        <taxon>Ostariophysi</taxon>
        <taxon>Cypriniformes</taxon>
        <taxon>Cyprinidae</taxon>
        <taxon>Labeoninae</taxon>
        <taxon>Labeonini</taxon>
        <taxon>Cirrhinus</taxon>
    </lineage>
</organism>
<protein>
    <submittedName>
        <fullName evidence="1">Uncharacterized protein</fullName>
    </submittedName>
</protein>